<gene>
    <name evidence="1" type="ORF">GCM10010345_89950</name>
</gene>
<accession>A0ABQ3DBE5</accession>
<evidence type="ECO:0000313" key="2">
    <source>
        <dbReference type="Proteomes" id="UP000653644"/>
    </source>
</evidence>
<keyword evidence="2" id="KW-1185">Reference proteome</keyword>
<name>A0ABQ3DBE5_9ACTN</name>
<dbReference type="EMBL" id="BMVN01000088">
    <property type="protein sequence ID" value="GHA73134.1"/>
    <property type="molecule type" value="Genomic_DNA"/>
</dbReference>
<organism evidence="1 2">
    <name type="scientific">Streptomyces canarius</name>
    <dbReference type="NCBI Taxonomy" id="285453"/>
    <lineage>
        <taxon>Bacteria</taxon>
        <taxon>Bacillati</taxon>
        <taxon>Actinomycetota</taxon>
        <taxon>Actinomycetes</taxon>
        <taxon>Kitasatosporales</taxon>
        <taxon>Streptomycetaceae</taxon>
        <taxon>Streptomyces</taxon>
    </lineage>
</organism>
<dbReference type="Proteomes" id="UP000653644">
    <property type="component" value="Unassembled WGS sequence"/>
</dbReference>
<reference evidence="2" key="1">
    <citation type="journal article" date="2019" name="Int. J. Syst. Evol. Microbiol.">
        <title>The Global Catalogue of Microorganisms (GCM) 10K type strain sequencing project: providing services to taxonomists for standard genome sequencing and annotation.</title>
        <authorList>
            <consortium name="The Broad Institute Genomics Platform"/>
            <consortium name="The Broad Institute Genome Sequencing Center for Infectious Disease"/>
            <person name="Wu L."/>
            <person name="Ma J."/>
        </authorList>
    </citation>
    <scope>NUCLEOTIDE SEQUENCE [LARGE SCALE GENOMIC DNA]</scope>
    <source>
        <strain evidence="2">JCM 4733</strain>
    </source>
</reference>
<comment type="caution">
    <text evidence="1">The sequence shown here is derived from an EMBL/GenBank/DDBJ whole genome shotgun (WGS) entry which is preliminary data.</text>
</comment>
<protein>
    <submittedName>
        <fullName evidence="1">Uncharacterized protein</fullName>
    </submittedName>
</protein>
<proteinExistence type="predicted"/>
<sequence length="76" mass="8563">MCTHQTGTGMARERVRWPSVVDRTREIVNGYAPMKVTLRQVFFVWFEGVSPLSLLGTAGAWPLRVRTDSGSRVPRS</sequence>
<evidence type="ECO:0000313" key="1">
    <source>
        <dbReference type="EMBL" id="GHA73134.1"/>
    </source>
</evidence>